<dbReference type="GO" id="GO:0000139">
    <property type="term" value="C:Golgi membrane"/>
    <property type="evidence" value="ECO:0007669"/>
    <property type="project" value="UniProtKB-SubCell"/>
</dbReference>
<keyword evidence="7" id="KW-0472">Membrane</keyword>
<evidence type="ECO:0000256" key="7">
    <source>
        <dbReference type="ARBA" id="ARBA00023136"/>
    </source>
</evidence>
<keyword evidence="4" id="KW-0813">Transport</keyword>
<feature type="region of interest" description="Disordered" evidence="9">
    <location>
        <begin position="429"/>
        <end position="463"/>
    </location>
</feature>
<dbReference type="Proteomes" id="UP000053392">
    <property type="component" value="Unassembled WGS sequence"/>
</dbReference>
<organism evidence="10 11">
    <name type="scientific">Cryptococcus deuterogattii Ram5</name>
    <dbReference type="NCBI Taxonomy" id="1296110"/>
    <lineage>
        <taxon>Eukaryota</taxon>
        <taxon>Fungi</taxon>
        <taxon>Dikarya</taxon>
        <taxon>Basidiomycota</taxon>
        <taxon>Agaricomycotina</taxon>
        <taxon>Tremellomycetes</taxon>
        <taxon>Tremellales</taxon>
        <taxon>Cryptococcaceae</taxon>
        <taxon>Cryptococcus</taxon>
        <taxon>Cryptococcus gattii species complex</taxon>
    </lineage>
</organism>
<proteinExistence type="inferred from homology"/>
<dbReference type="InterPro" id="IPR019335">
    <property type="entry name" value="COG7"/>
</dbReference>
<accession>A0A0D0URW0</accession>
<dbReference type="GO" id="GO:0017119">
    <property type="term" value="C:Golgi transport complex"/>
    <property type="evidence" value="ECO:0007669"/>
    <property type="project" value="InterPro"/>
</dbReference>
<dbReference type="Pfam" id="PF10191">
    <property type="entry name" value="COG7"/>
    <property type="match status" value="2"/>
</dbReference>
<feature type="region of interest" description="Disordered" evidence="9">
    <location>
        <begin position="819"/>
        <end position="853"/>
    </location>
</feature>
<feature type="compositionally biased region" description="Low complexity" evidence="9">
    <location>
        <begin position="825"/>
        <end position="840"/>
    </location>
</feature>
<feature type="compositionally biased region" description="Pro residues" evidence="9">
    <location>
        <begin position="841"/>
        <end position="851"/>
    </location>
</feature>
<evidence type="ECO:0000256" key="4">
    <source>
        <dbReference type="ARBA" id="ARBA00022448"/>
    </source>
</evidence>
<feature type="region of interest" description="Disordered" evidence="9">
    <location>
        <begin position="1"/>
        <end position="41"/>
    </location>
</feature>
<dbReference type="GO" id="GO:0007030">
    <property type="term" value="P:Golgi organization"/>
    <property type="evidence" value="ECO:0007669"/>
    <property type="project" value="TreeGrafter"/>
</dbReference>
<evidence type="ECO:0000256" key="9">
    <source>
        <dbReference type="SAM" id="MobiDB-lite"/>
    </source>
</evidence>
<evidence type="ECO:0000256" key="8">
    <source>
        <dbReference type="ARBA" id="ARBA00031345"/>
    </source>
</evidence>
<dbReference type="AlphaFoldDB" id="A0A0D0URW0"/>
<dbReference type="GO" id="GO:0006886">
    <property type="term" value="P:intracellular protein transport"/>
    <property type="evidence" value="ECO:0007669"/>
    <property type="project" value="InterPro"/>
</dbReference>
<keyword evidence="5" id="KW-0653">Protein transport</keyword>
<name>A0A0D0URW0_9TREE</name>
<gene>
    <name evidence="10" type="ORF">I313_06304</name>
</gene>
<evidence type="ECO:0000313" key="11">
    <source>
        <dbReference type="Proteomes" id="UP000053392"/>
    </source>
</evidence>
<dbReference type="HOGENOM" id="CLU_006044_0_0_1"/>
<reference evidence="10 11" key="1">
    <citation type="submission" date="2015-01" db="EMBL/GenBank/DDBJ databases">
        <title>The Genome Sequence of Cryptococcus gattii Ram5.</title>
        <authorList>
            <consortium name="The Broad Institute Genomics Platform"/>
            <person name="Cuomo C."/>
            <person name="Litvintseva A."/>
            <person name="Chen Y."/>
            <person name="Heitman J."/>
            <person name="Sun S."/>
            <person name="Springer D."/>
            <person name="Dromer F."/>
            <person name="Young S."/>
            <person name="Zeng Q."/>
            <person name="Gargeya S."/>
            <person name="Abouelleil A."/>
            <person name="Alvarado L."/>
            <person name="Chapman S.B."/>
            <person name="Gainer-Dewar J."/>
            <person name="Goldberg J."/>
            <person name="Griggs A."/>
            <person name="Gujja S."/>
            <person name="Hansen M."/>
            <person name="Howarth C."/>
            <person name="Imamovic A."/>
            <person name="Larimer J."/>
            <person name="Murphy C."/>
            <person name="Naylor J."/>
            <person name="Pearson M."/>
            <person name="Priest M."/>
            <person name="Roberts A."/>
            <person name="Saif S."/>
            <person name="Shea T."/>
            <person name="Sykes S."/>
            <person name="Wortman J."/>
            <person name="Nusbaum C."/>
            <person name="Birren B."/>
        </authorList>
    </citation>
    <scope>NUCLEOTIDE SEQUENCE [LARGE SCALE GENOMIC DNA]</scope>
    <source>
        <strain evidence="10 11">Ram5</strain>
    </source>
</reference>
<comment type="similarity">
    <text evidence="2">Belongs to the COG7 family.</text>
</comment>
<feature type="compositionally biased region" description="Low complexity" evidence="9">
    <location>
        <begin position="429"/>
        <end position="444"/>
    </location>
</feature>
<dbReference type="PANTHER" id="PTHR21443:SF0">
    <property type="entry name" value="CONSERVED OLIGOMERIC GOLGI COMPLEX SUBUNIT 7"/>
    <property type="match status" value="1"/>
</dbReference>
<sequence>MAIRLSRWSPKPTRVQTHIPLPAMSTPEIGGDQPDSPLSALTSSIDNTSSTVDFLNSLLAPLLPPSLQPSNEAQPPPLQPIDTALNDLLTQLSLLSQDTASAIEQGMSDVSRTVPRLGYDLQFMRESASGLSVSLGMVQDRVARQADYEMPNNKFPGGEESEAVKAFRALEKITHLDKLKTRLESARDTLREAESWSTLESEITTLISEKEYAKAGQRLAEASRSMVVFKNEPAEWEERKRLLVSLGDELERVAGEALRDSLKKDDGVDEVRGFWEIFMDMEREEEFKGWYFKERGKDLLEAWKEPLVEEGQDEHSLKLSDFLPKFYSLVLQTLSAELSYIPLVFLPESAPSILASFFQSTLDSLDPSFSNRLAAVADYHGPGALPELVKTWEATIDLGAGVQGLINKIISNTQGGLLSGGVGEVEAESPTTISISPGISSTSPNHPIPRANSHSQSKRHQSISRRFSRAPAVSLSPSPDNVDDAWETTLYEPFLDWQSSYSSLERRYLEMEVADLKASWEKASMKQGGRDVVSGMISRTVELKDRLEEAIARCRIFTFGFGALHLIHAVDTCISRFYNDERTAVLNSAKSERDSNKQKNKVDEFDLDELDENGGDWSGWQLGLHILDSLQKVAEKLAIMEDELKAELGEYGKMLKAQKGEKWDGEWDGRKVTFGAVSLLQQSTLNNADLHALIVSTPSPILTQSKSSLLKFIRESQIHLQQTILLPLLTQLDTYPSLAVWTKSDKQTKTGSGELYVPQFSLSPTDVITRTSEGLLDLLRVFEVYGGEKALGWSLGSLPFVDGMGHAVALDCLSSSRKDKETSVSTSDPMTTATSSSASPAPIPSPSPAPTPETIQTTWISSLTLSLLSHFTSNTLPAIQHLSQEGQAQLKEDLGYLENAVRALDVEWSELGEWGRVVEMEEEEWRGNMKQEGGEGVLAIVGRMRGWKV</sequence>
<protein>
    <recommendedName>
        <fullName evidence="3">Conserved oligomeric Golgi complex subunit 7</fullName>
    </recommendedName>
    <alternativeName>
        <fullName evidence="8">Component of oligomeric Golgi complex 7</fullName>
    </alternativeName>
</protein>
<evidence type="ECO:0000256" key="1">
    <source>
        <dbReference type="ARBA" id="ARBA00004395"/>
    </source>
</evidence>
<evidence type="ECO:0000313" key="10">
    <source>
        <dbReference type="EMBL" id="KIR37931.1"/>
    </source>
</evidence>
<dbReference type="EMBL" id="KN847913">
    <property type="protein sequence ID" value="KIR37931.1"/>
    <property type="molecule type" value="Genomic_DNA"/>
</dbReference>
<evidence type="ECO:0000256" key="3">
    <source>
        <dbReference type="ARBA" id="ARBA00020984"/>
    </source>
</evidence>
<dbReference type="PANTHER" id="PTHR21443">
    <property type="entry name" value="CONSERVED OLIGOMERIC GOLGI COMPLEX COMPONENT 7"/>
    <property type="match status" value="1"/>
</dbReference>
<evidence type="ECO:0000256" key="2">
    <source>
        <dbReference type="ARBA" id="ARBA00005831"/>
    </source>
</evidence>
<dbReference type="GO" id="GO:0006890">
    <property type="term" value="P:retrograde vesicle-mediated transport, Golgi to endoplasmic reticulum"/>
    <property type="evidence" value="ECO:0007669"/>
    <property type="project" value="TreeGrafter"/>
</dbReference>
<evidence type="ECO:0000256" key="6">
    <source>
        <dbReference type="ARBA" id="ARBA00023034"/>
    </source>
</evidence>
<comment type="subcellular location">
    <subcellularLocation>
        <location evidence="1">Golgi apparatus membrane</location>
        <topology evidence="1">Peripheral membrane protein</topology>
    </subcellularLocation>
</comment>
<evidence type="ECO:0000256" key="5">
    <source>
        <dbReference type="ARBA" id="ARBA00022927"/>
    </source>
</evidence>
<dbReference type="OrthoDB" id="249612at2759"/>
<keyword evidence="11" id="KW-1185">Reference proteome</keyword>
<keyword evidence="6" id="KW-0333">Golgi apparatus</keyword>